<accession>X1CJL5</accession>
<comment type="caution">
    <text evidence="1">The sequence shown here is derived from an EMBL/GenBank/DDBJ whole genome shotgun (WGS) entry which is preliminary data.</text>
</comment>
<sequence>MIYLNIRADVKPQQFLAVRAGQYVPLRKVDILPGERVFYYRGPGCKIEKCSTGGLC</sequence>
<evidence type="ECO:0000313" key="1">
    <source>
        <dbReference type="EMBL" id="GAG93232.1"/>
    </source>
</evidence>
<dbReference type="EMBL" id="BART01019550">
    <property type="protein sequence ID" value="GAG93232.1"/>
    <property type="molecule type" value="Genomic_DNA"/>
</dbReference>
<organism evidence="1">
    <name type="scientific">marine sediment metagenome</name>
    <dbReference type="NCBI Taxonomy" id="412755"/>
    <lineage>
        <taxon>unclassified sequences</taxon>
        <taxon>metagenomes</taxon>
        <taxon>ecological metagenomes</taxon>
    </lineage>
</organism>
<name>X1CJL5_9ZZZZ</name>
<reference evidence="1" key="1">
    <citation type="journal article" date="2014" name="Front. Microbiol.">
        <title>High frequency of phylogenetically diverse reductive dehalogenase-homologous genes in deep subseafloor sedimentary metagenomes.</title>
        <authorList>
            <person name="Kawai M."/>
            <person name="Futagami T."/>
            <person name="Toyoda A."/>
            <person name="Takaki Y."/>
            <person name="Nishi S."/>
            <person name="Hori S."/>
            <person name="Arai W."/>
            <person name="Tsubouchi T."/>
            <person name="Morono Y."/>
            <person name="Uchiyama I."/>
            <person name="Ito T."/>
            <person name="Fujiyama A."/>
            <person name="Inagaki F."/>
            <person name="Takami H."/>
        </authorList>
    </citation>
    <scope>NUCLEOTIDE SEQUENCE</scope>
    <source>
        <strain evidence="1">Expedition CK06-06</strain>
    </source>
</reference>
<protein>
    <submittedName>
        <fullName evidence="1">Uncharacterized protein</fullName>
    </submittedName>
</protein>
<gene>
    <name evidence="1" type="ORF">S01H4_36545</name>
</gene>
<proteinExistence type="predicted"/>
<dbReference type="AlphaFoldDB" id="X1CJL5"/>